<dbReference type="InterPro" id="IPR007715">
    <property type="entry name" value="Coq4"/>
</dbReference>
<keyword evidence="2 8" id="KW-0479">Metal-binding</keyword>
<comment type="caution">
    <text evidence="9">The sequence shown here is derived from an EMBL/GenBank/DDBJ whole genome shotgun (WGS) entry which is preliminary data.</text>
</comment>
<dbReference type="PANTHER" id="PTHR12922">
    <property type="entry name" value="UBIQUINONE BIOSYNTHESIS PROTEIN"/>
    <property type="match status" value="1"/>
</dbReference>
<comment type="subcellular location">
    <subcellularLocation>
        <location evidence="8">Mitochondrion inner membrane</location>
        <topology evidence="8">Peripheral membrane protein</topology>
        <orientation evidence="8">Matrix side</orientation>
    </subcellularLocation>
</comment>
<evidence type="ECO:0000256" key="2">
    <source>
        <dbReference type="ARBA" id="ARBA00022723"/>
    </source>
</evidence>
<comment type="subunit">
    <text evidence="8">Component of a multi-subunit COQ enzyme complex.</text>
</comment>
<sequence>MYKNIGHRLASNLSNGYFNEDFSKHHVQLSTLQRTILAAGSAAVSLVDPFRGDMIACLGETTGKYSLNYCLEKMKLSDEGHKILLEKPRINTKTIDMTYLENLPDGTLGKTYHNFLKINNVTPDSRDHVKFIDDIELAYVMQRYREVHDIFHAVLVMPTTMLGEVTVKWVEALQTRLPMCIGGALFGASRLRPRQRQLYIDHHLPWAINTGKKSNFLLSTYFEKRWDQTLDDFHREMNIQPLV</sequence>
<dbReference type="HAMAP" id="MF_03111">
    <property type="entry name" value="Coq4"/>
    <property type="match status" value="1"/>
</dbReference>
<dbReference type="InterPro" id="IPR027540">
    <property type="entry name" value="Coq4_euk"/>
</dbReference>
<keyword evidence="7 8" id="KW-0456">Lyase</keyword>
<dbReference type="PANTHER" id="PTHR12922:SF7">
    <property type="entry name" value="UBIQUINONE BIOSYNTHESIS PROTEIN COQ4 HOMOLOG, MITOCHONDRIAL"/>
    <property type="match status" value="1"/>
</dbReference>
<evidence type="ECO:0000256" key="3">
    <source>
        <dbReference type="ARBA" id="ARBA00022792"/>
    </source>
</evidence>
<keyword evidence="6 8" id="KW-0472">Membrane</keyword>
<evidence type="ECO:0000256" key="8">
    <source>
        <dbReference type="HAMAP-Rule" id="MF_03111"/>
    </source>
</evidence>
<dbReference type="GO" id="GO:0008270">
    <property type="term" value="F:zinc ion binding"/>
    <property type="evidence" value="ECO:0007669"/>
    <property type="project" value="UniProtKB-UniRule"/>
</dbReference>
<keyword evidence="5 8" id="KW-0496">Mitochondrion</keyword>
<comment type="catalytic activity">
    <reaction evidence="8">
        <text>a 4-hydroxy-3-methoxy-5-(all-trans-polyprenyl)benzoate + H(+) = a 2-methoxy-6-(all-trans-polyprenyl)phenol + CO2</text>
        <dbReference type="Rhea" id="RHEA:81179"/>
        <dbReference type="Rhea" id="RHEA-COMP:9551"/>
        <dbReference type="Rhea" id="RHEA-COMP:10931"/>
        <dbReference type="ChEBI" id="CHEBI:15378"/>
        <dbReference type="ChEBI" id="CHEBI:16526"/>
        <dbReference type="ChEBI" id="CHEBI:62731"/>
        <dbReference type="ChEBI" id="CHEBI:84443"/>
        <dbReference type="EC" id="4.1.1.130"/>
    </reaction>
</comment>
<dbReference type="UniPathway" id="UPA00232"/>
<keyword evidence="10" id="KW-1185">Reference proteome</keyword>
<evidence type="ECO:0000256" key="6">
    <source>
        <dbReference type="ARBA" id="ARBA00023136"/>
    </source>
</evidence>
<dbReference type="OrthoDB" id="417037at2759"/>
<evidence type="ECO:0000313" key="9">
    <source>
        <dbReference type="EMBL" id="KAF7988671.1"/>
    </source>
</evidence>
<dbReference type="EC" id="4.1.1.130" evidence="8"/>
<dbReference type="GO" id="GO:0031314">
    <property type="term" value="C:extrinsic component of mitochondrial inner membrane"/>
    <property type="evidence" value="ECO:0007669"/>
    <property type="project" value="UniProtKB-UniRule"/>
</dbReference>
<protein>
    <recommendedName>
        <fullName evidence="8">Ubiquinone biosynthesis protein COQ4 homolog, mitochondrial</fullName>
    </recommendedName>
    <alternativeName>
        <fullName evidence="8">4-hydroxy-3-methoxy-5-polyprenylbenzoate decarboxylase</fullName>
        <ecNumber evidence="8">4.1.1.130</ecNumber>
    </alternativeName>
    <alternativeName>
        <fullName evidence="8">Coenzyme Q biosynthesis protein 4 homolog</fullName>
    </alternativeName>
</protein>
<name>A0A834XMD8_APHGI</name>
<proteinExistence type="inferred from homology"/>
<dbReference type="GO" id="GO:0120539">
    <property type="term" value="F:4-hydroxy-3-methoxy-5-polyprenylbenzoate decarboxylase activity"/>
    <property type="evidence" value="ECO:0007669"/>
    <property type="project" value="UniProtKB-EC"/>
</dbReference>
<evidence type="ECO:0000256" key="5">
    <source>
        <dbReference type="ARBA" id="ARBA00023128"/>
    </source>
</evidence>
<keyword evidence="4 8" id="KW-0862">Zinc</keyword>
<comment type="cofactor">
    <cofactor evidence="8">
        <name>Zn(2+)</name>
        <dbReference type="ChEBI" id="CHEBI:29105"/>
    </cofactor>
</comment>
<comment type="function">
    <text evidence="8">Lyase that catalyzes the C1-decarboxylation of 4-hydroxy-3-methoxy-5-(all-trans-polyprenyl)benzoic acid into 2-methoxy-6-(all-trans-polyprenyl)phenol during ubiquinone biosynthesis.</text>
</comment>
<gene>
    <name evidence="9" type="ORF">HCN44_001244</name>
</gene>
<evidence type="ECO:0000256" key="7">
    <source>
        <dbReference type="ARBA" id="ARBA00023239"/>
    </source>
</evidence>
<dbReference type="Proteomes" id="UP000639338">
    <property type="component" value="Unassembled WGS sequence"/>
</dbReference>
<comment type="pathway">
    <text evidence="8">Cofactor biosynthesis; ubiquinone biosynthesis.</text>
</comment>
<keyword evidence="1 8" id="KW-0831">Ubiquinone biosynthesis</keyword>
<evidence type="ECO:0000256" key="1">
    <source>
        <dbReference type="ARBA" id="ARBA00022688"/>
    </source>
</evidence>
<keyword evidence="3 8" id="KW-0999">Mitochondrion inner membrane</keyword>
<dbReference type="AlphaFoldDB" id="A0A834XMD8"/>
<reference evidence="9 10" key="1">
    <citation type="submission" date="2020-08" db="EMBL/GenBank/DDBJ databases">
        <title>Aphidius gifuensis genome sequencing and assembly.</title>
        <authorList>
            <person name="Du Z."/>
        </authorList>
    </citation>
    <scope>NUCLEOTIDE SEQUENCE [LARGE SCALE GENOMIC DNA]</scope>
    <source>
        <strain evidence="9">YNYX2018</strain>
        <tissue evidence="9">Adults</tissue>
    </source>
</reference>
<evidence type="ECO:0000256" key="4">
    <source>
        <dbReference type="ARBA" id="ARBA00022833"/>
    </source>
</evidence>
<feature type="binding site" evidence="8">
    <location>
        <position position="152"/>
    </location>
    <ligand>
        <name>Zn(2+)</name>
        <dbReference type="ChEBI" id="CHEBI:29105"/>
    </ligand>
</feature>
<feature type="binding site" evidence="8">
    <location>
        <position position="148"/>
    </location>
    <ligand>
        <name>Zn(2+)</name>
        <dbReference type="ChEBI" id="CHEBI:29105"/>
    </ligand>
</feature>
<evidence type="ECO:0000313" key="10">
    <source>
        <dbReference type="Proteomes" id="UP000639338"/>
    </source>
</evidence>
<accession>A0A834XMD8</accession>
<dbReference type="EMBL" id="JACMRX010000005">
    <property type="protein sequence ID" value="KAF7988671.1"/>
    <property type="molecule type" value="Genomic_DNA"/>
</dbReference>
<feature type="binding site" evidence="8">
    <location>
        <position position="164"/>
    </location>
    <ligand>
        <name>Zn(2+)</name>
        <dbReference type="ChEBI" id="CHEBI:29105"/>
    </ligand>
</feature>
<feature type="binding site" evidence="8">
    <location>
        <position position="149"/>
    </location>
    <ligand>
        <name>Zn(2+)</name>
        <dbReference type="ChEBI" id="CHEBI:29105"/>
    </ligand>
</feature>
<dbReference type="Pfam" id="PF05019">
    <property type="entry name" value="Coq4"/>
    <property type="match status" value="1"/>
</dbReference>
<organism evidence="9 10">
    <name type="scientific">Aphidius gifuensis</name>
    <name type="common">Parasitoid wasp</name>
    <dbReference type="NCBI Taxonomy" id="684658"/>
    <lineage>
        <taxon>Eukaryota</taxon>
        <taxon>Metazoa</taxon>
        <taxon>Ecdysozoa</taxon>
        <taxon>Arthropoda</taxon>
        <taxon>Hexapoda</taxon>
        <taxon>Insecta</taxon>
        <taxon>Pterygota</taxon>
        <taxon>Neoptera</taxon>
        <taxon>Endopterygota</taxon>
        <taxon>Hymenoptera</taxon>
        <taxon>Apocrita</taxon>
        <taxon>Ichneumonoidea</taxon>
        <taxon>Braconidae</taxon>
        <taxon>Aphidiinae</taxon>
        <taxon>Aphidius</taxon>
    </lineage>
</organism>
<comment type="similarity">
    <text evidence="8">Belongs to the COQ4 family.</text>
</comment>